<accession>A0AAD6QLH1</accession>
<name>A0AAD6QLH1_9ROSI</name>
<dbReference type="InterPro" id="IPR012337">
    <property type="entry name" value="RNaseH-like_sf"/>
</dbReference>
<dbReference type="PANTHER" id="PTHR35046:SF18">
    <property type="entry name" value="RNA-DIRECTED DNA POLYMERASE"/>
    <property type="match status" value="1"/>
</dbReference>
<evidence type="ECO:0000259" key="4">
    <source>
        <dbReference type="PROSITE" id="PS50878"/>
    </source>
</evidence>
<feature type="compositionally biased region" description="Pro residues" evidence="2">
    <location>
        <begin position="428"/>
        <end position="438"/>
    </location>
</feature>
<dbReference type="FunFam" id="3.30.70.270:FF:000026">
    <property type="entry name" value="Transposon Ty3-G Gag-Pol polyprotein"/>
    <property type="match status" value="1"/>
</dbReference>
<dbReference type="PANTHER" id="PTHR35046">
    <property type="entry name" value="ZINC KNUCKLE (CCHC-TYPE) FAMILY PROTEIN"/>
    <property type="match status" value="1"/>
</dbReference>
<feature type="region of interest" description="Disordered" evidence="2">
    <location>
        <begin position="1560"/>
        <end position="1589"/>
    </location>
</feature>
<proteinExistence type="predicted"/>
<keyword evidence="1" id="KW-0862">Zinc</keyword>
<dbReference type="Pfam" id="PF00078">
    <property type="entry name" value="RVT_1"/>
    <property type="match status" value="1"/>
</dbReference>
<dbReference type="PROSITE" id="PS50878">
    <property type="entry name" value="RT_POL"/>
    <property type="match status" value="1"/>
</dbReference>
<keyword evidence="7" id="KW-1185">Reference proteome</keyword>
<sequence length="1589" mass="180747">MVANGGVSVDDGGSSSSSNMMMKRGTKYQIIHRLLVDGGFKLLQYTAAAAAAAATLQYATPFLTLESETSNSYLLEPKLYGLEDASFGGGTTVAEVDGMMVGVGGSESMPGDAETRKVGIRARLVIVVMPPRRRANLPNLREQPLDEVYERDEIARLQQQVETLTQQLAASMAQHQNPNPRDVEEEPEEDENPFAHQPVQRRPAHDESRRWETGLKVDIPEFHGGLQADEYLDWINTVDEVLEFKQVPEDRRVALVATRLRGRAGAWWQQVKKTRILQGKGKITSWDKMKKNMRSAFLPYNYTRTLYQRLQNLRQGNRSVDDYTTEFYKLVSRDAIAEDEESRVARYIGGLRIQFQDILNMFDVLGVSDAHQRAVQLEKQLVRRNTGGLNFGGSSANTSNNSGRTGSMNFGGTGAGSASSSSTRTAVPPSPITKPPMPTHITTPNTGFRCFNCGEPGHRFAECKKGQRRGLFSDVEEINREQEGDVEAEPIYDEEERLEGDAGPMLMIRRSCLAPRVIEDDWLRTNVFQSTCTISGKICRFIVDSGSCENIVSDEVVRKLHMATESHPRPYKLTWLDKKNDVTVSRRSLVSFSIGTTYKDQIWCDVVSMDACHLLLGRPWLYDRHVLYDGFLNTCTFIFNSIKVVLLPKKEIAGGTPTGENSNLLTMAKFEAEVKESGVVYVLIGKMEAENGIIPSSVEPLLQEFEDLFPTELPETLPPLRDIQHQINLVPGANLPNRPHYRMSPKEHEELRRQVEELLTKGHIRESLSPCAVPALLTPKKDGTWRMCVDSRAINKITVRYRFPIPRLDDLLDQLSGATIFTKLDLKSGYHQIRIRPGDEWKTAFKTREGLFEWMVMPFGLSNAPSTFMRVMNQALRPYIGKSVVVYFDDILIYSVDPRMHLQHLREVLTVLRKEQFFAAKRKCVFLSDQVLFLGYIVSSKGLSVDESKIEAIKQWPQPQTMTDVRSFHGLASFYRRFIPHFSGIMAPVTDCMKKNSKFMWTHEAETAFQEIKRRLTTAPVLVLPDFSNPFELHCDASKLGIGAVLSQNGRPVAFFSEKLSGEKLRYSTYDTEFYAVVQAVRHWRHYLFLQEFVLFTDHDALKHMGSQDKISSRHASWAAYLQQFTFVIKHKAGTLNRVADALSRRKTMLVDMRITVMGFDSFQNLYASDPFFAAVLENIQNNQQSDFVLHDGFVFKGTQLCIPECSLRTKIIQELHREGHVGRDRTYLLVAASYFWPSMRKEIGRFVERCRICHVAKGGATNAGLYMPLPVPVRPWTDISMDFVLGLPRKQRGFDSIFVVVDRFSKMVHFIPCKKTTDVVNVAELFFREIYRLHGLPESIVSDRDTRFLSHFWRSLWRMVNTRLNFSSAYHPQSDGQTEVVNRSLGNLLRSLVGDQLKSWDKKLGQAEFAHNHAVNRSTKLSPFKIVYGFLPRCPLDLANLPNNTKVHHKAEDFVTQLQDIHNLTRENLLESIAKFKHNADRKRRLVNFEVGDLVWAVLTKDRFPIGEYNKLSARKIGPVEIIEKINSNAYRLKLPSHLRTADVFNVKHLFPFHGDLSSEEEDLPNSWSNSSQLGEDDVDRRASHQKG</sequence>
<dbReference type="CDD" id="cd01647">
    <property type="entry name" value="RT_LTR"/>
    <property type="match status" value="1"/>
</dbReference>
<reference evidence="6" key="1">
    <citation type="journal article" date="2023" name="Mol. Ecol. Resour.">
        <title>Chromosome-level genome assembly of a triploid poplar Populus alba 'Berolinensis'.</title>
        <authorList>
            <person name="Chen S."/>
            <person name="Yu Y."/>
            <person name="Wang X."/>
            <person name="Wang S."/>
            <person name="Zhang T."/>
            <person name="Zhou Y."/>
            <person name="He R."/>
            <person name="Meng N."/>
            <person name="Wang Y."/>
            <person name="Liu W."/>
            <person name="Liu Z."/>
            <person name="Liu J."/>
            <person name="Guo Q."/>
            <person name="Huang H."/>
            <person name="Sederoff R.R."/>
            <person name="Wang G."/>
            <person name="Qu G."/>
            <person name="Chen S."/>
        </authorList>
    </citation>
    <scope>NUCLEOTIDE SEQUENCE</scope>
    <source>
        <strain evidence="6">SC-2020</strain>
    </source>
</reference>
<dbReference type="PROSITE" id="PS50994">
    <property type="entry name" value="INTEGRASE"/>
    <property type="match status" value="1"/>
</dbReference>
<dbReference type="Gene3D" id="3.10.10.10">
    <property type="entry name" value="HIV Type 1 Reverse Transcriptase, subunit A, domain 1"/>
    <property type="match status" value="1"/>
</dbReference>
<dbReference type="InterPro" id="IPR021109">
    <property type="entry name" value="Peptidase_aspartic_dom_sf"/>
</dbReference>
<dbReference type="Gene3D" id="3.10.20.370">
    <property type="match status" value="1"/>
</dbReference>
<dbReference type="GO" id="GO:0008270">
    <property type="term" value="F:zinc ion binding"/>
    <property type="evidence" value="ECO:0007669"/>
    <property type="project" value="UniProtKB-KW"/>
</dbReference>
<evidence type="ECO:0000256" key="2">
    <source>
        <dbReference type="SAM" id="MobiDB-lite"/>
    </source>
</evidence>
<evidence type="ECO:0000259" key="3">
    <source>
        <dbReference type="PROSITE" id="PS50158"/>
    </source>
</evidence>
<dbReference type="InterPro" id="IPR043128">
    <property type="entry name" value="Rev_trsase/Diguanyl_cyclase"/>
</dbReference>
<dbReference type="InterPro" id="IPR036397">
    <property type="entry name" value="RNaseH_sf"/>
</dbReference>
<dbReference type="GO" id="GO:0003676">
    <property type="term" value="F:nucleic acid binding"/>
    <property type="evidence" value="ECO:0007669"/>
    <property type="project" value="InterPro"/>
</dbReference>
<keyword evidence="1" id="KW-0863">Zinc-finger</keyword>
<dbReference type="SMART" id="SM00343">
    <property type="entry name" value="ZnF_C2HC"/>
    <property type="match status" value="1"/>
</dbReference>
<feature type="region of interest" description="Disordered" evidence="2">
    <location>
        <begin position="169"/>
        <end position="209"/>
    </location>
</feature>
<dbReference type="InterPro" id="IPR041577">
    <property type="entry name" value="RT_RNaseH_2"/>
</dbReference>
<keyword evidence="1" id="KW-0479">Metal-binding</keyword>
<feature type="domain" description="Integrase catalytic" evidence="5">
    <location>
        <begin position="1272"/>
        <end position="1432"/>
    </location>
</feature>
<dbReference type="PROSITE" id="PS50158">
    <property type="entry name" value="ZF_CCHC"/>
    <property type="match status" value="1"/>
</dbReference>
<dbReference type="CDD" id="cd09274">
    <property type="entry name" value="RNase_HI_RT_Ty3"/>
    <property type="match status" value="1"/>
</dbReference>
<dbReference type="EMBL" id="JAQIZT010000006">
    <property type="protein sequence ID" value="KAJ6992605.1"/>
    <property type="molecule type" value="Genomic_DNA"/>
</dbReference>
<dbReference type="InterPro" id="IPR001878">
    <property type="entry name" value="Znf_CCHC"/>
</dbReference>
<feature type="compositionally biased region" description="Low complexity" evidence="2">
    <location>
        <begin position="416"/>
        <end position="427"/>
    </location>
</feature>
<comment type="caution">
    <text evidence="6">The sequence shown here is derived from an EMBL/GenBank/DDBJ whole genome shotgun (WGS) entry which is preliminary data.</text>
</comment>
<feature type="domain" description="Reverse transcriptase" evidence="4">
    <location>
        <begin position="759"/>
        <end position="938"/>
    </location>
</feature>
<dbReference type="Pfam" id="PF17919">
    <property type="entry name" value="RT_RNaseH_2"/>
    <property type="match status" value="1"/>
</dbReference>
<feature type="region of interest" description="Disordered" evidence="2">
    <location>
        <begin position="386"/>
        <end position="441"/>
    </location>
</feature>
<dbReference type="InterPro" id="IPR001584">
    <property type="entry name" value="Integrase_cat-core"/>
</dbReference>
<dbReference type="Gene3D" id="3.30.70.270">
    <property type="match status" value="2"/>
</dbReference>
<dbReference type="Pfam" id="PF00665">
    <property type="entry name" value="rve"/>
    <property type="match status" value="1"/>
</dbReference>
<dbReference type="Pfam" id="PF17921">
    <property type="entry name" value="Integrase_H2C2"/>
    <property type="match status" value="1"/>
</dbReference>
<feature type="domain" description="CCHC-type" evidence="3">
    <location>
        <begin position="449"/>
        <end position="465"/>
    </location>
</feature>
<dbReference type="Pfam" id="PF24626">
    <property type="entry name" value="SH3_Tf2-1"/>
    <property type="match status" value="1"/>
</dbReference>
<dbReference type="Proteomes" id="UP001164929">
    <property type="component" value="Chromosome 6"/>
</dbReference>
<dbReference type="Gene3D" id="1.10.340.70">
    <property type="match status" value="1"/>
</dbReference>
<feature type="compositionally biased region" description="Basic and acidic residues" evidence="2">
    <location>
        <begin position="1580"/>
        <end position="1589"/>
    </location>
</feature>
<feature type="compositionally biased region" description="Low complexity" evidence="2">
    <location>
        <begin position="392"/>
        <end position="408"/>
    </location>
</feature>
<dbReference type="InterPro" id="IPR000477">
    <property type="entry name" value="RT_dom"/>
</dbReference>
<dbReference type="Gene3D" id="3.30.420.10">
    <property type="entry name" value="Ribonuclease H-like superfamily/Ribonuclease H"/>
    <property type="match status" value="1"/>
</dbReference>
<dbReference type="SUPFAM" id="SSF53098">
    <property type="entry name" value="Ribonuclease H-like"/>
    <property type="match status" value="1"/>
</dbReference>
<protein>
    <recommendedName>
        <fullName evidence="8">Reverse transcriptase</fullName>
    </recommendedName>
</protein>
<organism evidence="6 7">
    <name type="scientific">Populus alba x Populus x berolinensis</name>
    <dbReference type="NCBI Taxonomy" id="444605"/>
    <lineage>
        <taxon>Eukaryota</taxon>
        <taxon>Viridiplantae</taxon>
        <taxon>Streptophyta</taxon>
        <taxon>Embryophyta</taxon>
        <taxon>Tracheophyta</taxon>
        <taxon>Spermatophyta</taxon>
        <taxon>Magnoliopsida</taxon>
        <taxon>eudicotyledons</taxon>
        <taxon>Gunneridae</taxon>
        <taxon>Pentapetalae</taxon>
        <taxon>rosids</taxon>
        <taxon>fabids</taxon>
        <taxon>Malpighiales</taxon>
        <taxon>Salicaceae</taxon>
        <taxon>Saliceae</taxon>
        <taxon>Populus</taxon>
    </lineage>
</organism>
<dbReference type="CDD" id="cd00303">
    <property type="entry name" value="retropepsin_like"/>
    <property type="match status" value="1"/>
</dbReference>
<evidence type="ECO:0000259" key="5">
    <source>
        <dbReference type="PROSITE" id="PS50994"/>
    </source>
</evidence>
<dbReference type="GO" id="GO:0015074">
    <property type="term" value="P:DNA integration"/>
    <property type="evidence" value="ECO:0007669"/>
    <property type="project" value="InterPro"/>
</dbReference>
<dbReference type="FunFam" id="3.30.420.10:FF:000032">
    <property type="entry name" value="Retrovirus-related Pol polyprotein from transposon 297-like Protein"/>
    <property type="match status" value="1"/>
</dbReference>
<evidence type="ECO:0000313" key="7">
    <source>
        <dbReference type="Proteomes" id="UP001164929"/>
    </source>
</evidence>
<dbReference type="InterPro" id="IPR041588">
    <property type="entry name" value="Integrase_H2C2"/>
</dbReference>
<dbReference type="Gene3D" id="2.40.70.10">
    <property type="entry name" value="Acid Proteases"/>
    <property type="match status" value="1"/>
</dbReference>
<dbReference type="SUPFAM" id="SSF56672">
    <property type="entry name" value="DNA/RNA polymerases"/>
    <property type="match status" value="1"/>
</dbReference>
<dbReference type="SUPFAM" id="SSF50630">
    <property type="entry name" value="Acid proteases"/>
    <property type="match status" value="1"/>
</dbReference>
<dbReference type="Pfam" id="PF03732">
    <property type="entry name" value="Retrotrans_gag"/>
    <property type="match status" value="1"/>
</dbReference>
<feature type="compositionally biased region" description="Acidic residues" evidence="2">
    <location>
        <begin position="183"/>
        <end position="192"/>
    </location>
</feature>
<dbReference type="InterPro" id="IPR056924">
    <property type="entry name" value="SH3_Tf2-1"/>
</dbReference>
<evidence type="ECO:0008006" key="8">
    <source>
        <dbReference type="Google" id="ProtNLM"/>
    </source>
</evidence>
<gene>
    <name evidence="6" type="ORF">NC653_015872</name>
</gene>
<dbReference type="InterPro" id="IPR043502">
    <property type="entry name" value="DNA/RNA_pol_sf"/>
</dbReference>
<dbReference type="InterPro" id="IPR005162">
    <property type="entry name" value="Retrotrans_gag_dom"/>
</dbReference>
<dbReference type="FunFam" id="3.10.20.370:FF:000001">
    <property type="entry name" value="Retrovirus-related Pol polyprotein from transposon 17.6-like protein"/>
    <property type="match status" value="1"/>
</dbReference>
<evidence type="ECO:0000313" key="6">
    <source>
        <dbReference type="EMBL" id="KAJ6992605.1"/>
    </source>
</evidence>
<evidence type="ECO:0000256" key="1">
    <source>
        <dbReference type="PROSITE-ProRule" id="PRU00047"/>
    </source>
</evidence>